<dbReference type="GO" id="GO:0005829">
    <property type="term" value="C:cytosol"/>
    <property type="evidence" value="ECO:0007669"/>
    <property type="project" value="TreeGrafter"/>
</dbReference>
<evidence type="ECO:0000256" key="6">
    <source>
        <dbReference type="ARBA" id="ARBA00022763"/>
    </source>
</evidence>
<dbReference type="InterPro" id="IPR035309">
    <property type="entry name" value="PSME4"/>
</dbReference>
<dbReference type="InterPro" id="IPR032372">
    <property type="entry name" value="Blm10_N"/>
</dbReference>
<evidence type="ECO:0000259" key="13">
    <source>
        <dbReference type="Pfam" id="PF23096"/>
    </source>
</evidence>
<comment type="similarity">
    <text evidence="3">Belongs to the BLM10 family.</text>
</comment>
<evidence type="ECO:0000259" key="11">
    <source>
        <dbReference type="Pfam" id="PF16507"/>
    </source>
</evidence>
<gene>
    <name evidence="14" type="ORF">TRICI_003674</name>
</gene>
<comment type="subcellular location">
    <subcellularLocation>
        <location evidence="2">Cytoplasm</location>
    </subcellularLocation>
    <subcellularLocation>
        <location evidence="1">Nucleus</location>
    </subcellularLocation>
</comment>
<evidence type="ECO:0000256" key="5">
    <source>
        <dbReference type="ARBA" id="ARBA00022737"/>
    </source>
</evidence>
<sequence length="1975" mass="224362">MDPQEKKSVSRLKPRTFPYHEVLPYNTEGREEVLAHLDHIITNLYAAIKGDDLIGIIGRSVGSATIHWTRELMSWIELKFDMPMETRITLARLYFTLALSGVDHPAGEKFVNMFCVLAKDDTFQETVTVDQLDLDWKLLVVELKKLVDPQNMTYDGNCIKAFASLSRLAHIARHFIHPNAAMQIMREVLPLVRSKEQEFNLLCTNSEAVPMDNKIGPKPDILPPDLLPTIYHLWTLQTRSSLYDFQALDVVTSLVCDSVVSRYVEFTKYGILSPEQVSFTFTAILRLWEVPVSYVGSPYVSSSETVSFKMDSEKKVKSARPIALFITHSFAGETCLEPGGIMEKVENLFHSVETFCHPSNHGKWTRSIMQTVEYLVDFFFLRWNLQISGETVIPKERWLTEKVKDRFVRALRKVAFLGIHSKSSTVVNSAMVSIHHLAHLSPDLILPRVLQEVYPSLQGLLETHRTSSSLKVLTVLTRIIARHRRYAIHLTTLLSQTIPGIDANDLNKTLQSLCLIQAVALNVPFYDLTDNGSSSLAMEYVSRDVAELEEMPTKDDERDYELPEIDSATLEEVLKSSSAAFDEFVMVFLGRVFTLLENLPDPSSSSSTSSRSGRDQPEAHVVNTLPLTMISILGSVSPDLFNKVLNQVANFVANNVINSATDSVAHICGCLVRVNPDVAFPKLFPILYSSIKYEVEENGAGATRSGSEILPRDRGLIWHLSALNMSLAHAGKNVLKFKEQIEELTVFLREHCRGSIVYHISNTIHHTLVTLTAIYTNDYRLVANDDGSVTTKDWGSKINPKALKPIWHVPQRDEVEFATRLYQTHCNMSIKNLKEMTSSSSTDTKSVTEFSDAVSSNVTYMRTSTSGMALLFDPDYETKKKQHTPSSPTAATHLPSTNMEMAIDEEESNSDLSDDDEAFIYGGSDEDIYAMDDDDDDDDDEDGSGMDSPDTIELKKLREYPVGYFFGKDAEKKRSDELYNQIHETRIQVGKCLHEIHGHLLKHRESDIASFKAILFAFKVWFSDVKIERSGKILDSLASLYAYSIKYYRLSGLRKDYPRPLLVRRAGLYHNERLAHSCGPRGMTELERTILTDVVKSSMSIYPDIRRNAQSSLESAAKVLTRSRAVIYPWVLKEIASALQKQEYNKAESGFRVVNIKVMQTHVKRDYKHVVQYCQLLQDAVKADHPTLSSVATALYGLFACSIKYPLGIIHIADAGVTDIEPKEVTDSMKERITKLKQKKEKMRQEALVQLKALVDYLVQQQTSGSRHWKLEALDAGLLTVICSSPQMPVQAGVIQLLVENVLNPHPGVKMMSLQALFKIIANIFTLACSDYNYDRFLLTTNEEKLLSPGTMFIRSNEKGFTESFKKEMANFDNPNYFDDRGGFGWLVWPDKFQVDKVPYREQVKFSETDKQLIETLGSFINKDWIQKMIARNSEEPRTEEDSFDITNAILFRFVLRLVELGYAQVSIEEFLDIVKETYYGNKDGDKNVHRCVAEICAGMAESLKFSEPEQAHLKLGVMDEIFKRTINEDLVHENLGYWQSFLWWSGLYIDYRRLWPLIKHLNEYRLNSDPSTTMFKESSKITLLRKTVAVAGWHYQPVEGLLDHFWSNINHHSQGVREEVAKSLAVIYKTRYSESFASVEELVQANMDAGPLGASCYTMSEEYANRIIKAFDQLEEWRLERERVKEIKGHNPDPNESDSYILAAKTLSIWLERLLKTSYGIALVPLLPKTIIPALLNFLNVRDEQEIMVGSVSLFKLLGNIPYPLHSIQTMIDTIVHVGTKAGTWHQRMSILSYIQAFFFRQLFMMNDKQRFQLVDTVTAMLEDLQLEVRLNAAETLAGLIRCSRAEEQKQLTRTLDERFTKILNETSKYRTHRRGTGTPDTQEVIRRHAAVLGLGSLVQAFPYHSPPPKWIPKVLATLAVKAASDPGMIGKSVKVTLGDFKKTRQDTWPIDAKAFTTEQLEDLEGVLWKNYFV</sequence>
<dbReference type="GO" id="GO:0010499">
    <property type="term" value="P:proteasomal ubiquitin-independent protein catabolic process"/>
    <property type="evidence" value="ECO:0007669"/>
    <property type="project" value="TreeGrafter"/>
</dbReference>
<dbReference type="Pfam" id="PF16547">
    <property type="entry name" value="BLM10_N"/>
    <property type="match status" value="1"/>
</dbReference>
<evidence type="ECO:0000259" key="12">
    <source>
        <dbReference type="Pfam" id="PF16547"/>
    </source>
</evidence>
<organism evidence="14 15">
    <name type="scientific">Trichomonascus ciferrii</name>
    <dbReference type="NCBI Taxonomy" id="44093"/>
    <lineage>
        <taxon>Eukaryota</taxon>
        <taxon>Fungi</taxon>
        <taxon>Dikarya</taxon>
        <taxon>Ascomycota</taxon>
        <taxon>Saccharomycotina</taxon>
        <taxon>Dipodascomycetes</taxon>
        <taxon>Dipodascales</taxon>
        <taxon>Trichomonascaceae</taxon>
        <taxon>Trichomonascus</taxon>
        <taxon>Trichomonascus ciferrii complex</taxon>
    </lineage>
</organism>
<evidence type="ECO:0000256" key="8">
    <source>
        <dbReference type="ARBA" id="ARBA00023242"/>
    </source>
</evidence>
<feature type="region of interest" description="Disordered" evidence="9">
    <location>
        <begin position="927"/>
        <end position="951"/>
    </location>
</feature>
<dbReference type="Gene3D" id="1.10.287.2210">
    <property type="match status" value="1"/>
</dbReference>
<dbReference type="InterPro" id="IPR055455">
    <property type="entry name" value="HEAT_PSME4"/>
</dbReference>
<evidence type="ECO:0000256" key="9">
    <source>
        <dbReference type="SAM" id="MobiDB-lite"/>
    </source>
</evidence>
<dbReference type="OrthoDB" id="17907at2759"/>
<accession>A0A642V4L3</accession>
<name>A0A642V4L3_9ASCO</name>
<evidence type="ECO:0000313" key="15">
    <source>
        <dbReference type="Proteomes" id="UP000761534"/>
    </source>
</evidence>
<comment type="caution">
    <text evidence="14">The sequence shown here is derived from an EMBL/GenBank/DDBJ whole genome shotgun (WGS) entry which is preliminary data.</text>
</comment>
<dbReference type="Pfam" id="PF16507">
    <property type="entry name" value="HEAT_PSME4_mid"/>
    <property type="match status" value="1"/>
</dbReference>
<protein>
    <submittedName>
        <fullName evidence="14">Uncharacterized protein</fullName>
    </submittedName>
</protein>
<feature type="region of interest" description="Disordered" evidence="9">
    <location>
        <begin position="877"/>
        <end position="896"/>
    </location>
</feature>
<evidence type="ECO:0000259" key="10">
    <source>
        <dbReference type="Pfam" id="PF11919"/>
    </source>
</evidence>
<dbReference type="PANTHER" id="PTHR32170:SF3">
    <property type="entry name" value="PROTEASOME ACTIVATOR COMPLEX SUBUNIT 4"/>
    <property type="match status" value="1"/>
</dbReference>
<dbReference type="VEuPathDB" id="FungiDB:TRICI_003674"/>
<evidence type="ECO:0000256" key="1">
    <source>
        <dbReference type="ARBA" id="ARBA00004123"/>
    </source>
</evidence>
<evidence type="ECO:0000256" key="7">
    <source>
        <dbReference type="ARBA" id="ARBA00023204"/>
    </source>
</evidence>
<dbReference type="SUPFAM" id="SSF48371">
    <property type="entry name" value="ARM repeat"/>
    <property type="match status" value="2"/>
</dbReference>
<feature type="domain" description="Proteasome activator complex subunit 4 C-terminal" evidence="10">
    <location>
        <begin position="1887"/>
        <end position="1975"/>
    </location>
</feature>
<reference evidence="14" key="1">
    <citation type="journal article" date="2019" name="G3 (Bethesda)">
        <title>Genome Assemblies of Two Rare Opportunistic Yeast Pathogens: Diutina rugosa (syn. Candida rugosa) and Trichomonascus ciferrii (syn. Candida ciferrii).</title>
        <authorList>
            <person name="Mixao V."/>
            <person name="Saus E."/>
            <person name="Hansen A.P."/>
            <person name="Lass-Florl C."/>
            <person name="Gabaldon T."/>
        </authorList>
    </citation>
    <scope>NUCLEOTIDE SEQUENCE</scope>
    <source>
        <strain evidence="14">CBS 4856</strain>
    </source>
</reference>
<evidence type="ECO:0000256" key="4">
    <source>
        <dbReference type="ARBA" id="ARBA00022490"/>
    </source>
</evidence>
<keyword evidence="7" id="KW-0234">DNA repair</keyword>
<dbReference type="InterPro" id="IPR021843">
    <property type="entry name" value="PSME4_C"/>
</dbReference>
<dbReference type="InterPro" id="IPR032430">
    <property type="entry name" value="Blm10_mid"/>
</dbReference>
<dbReference type="GO" id="GO:0016504">
    <property type="term" value="F:peptidase activator activity"/>
    <property type="evidence" value="ECO:0007669"/>
    <property type="project" value="InterPro"/>
</dbReference>
<feature type="compositionally biased region" description="Polar residues" evidence="9">
    <location>
        <begin position="884"/>
        <end position="896"/>
    </location>
</feature>
<evidence type="ECO:0000256" key="3">
    <source>
        <dbReference type="ARBA" id="ARBA00005739"/>
    </source>
</evidence>
<keyword evidence="4" id="KW-0963">Cytoplasm</keyword>
<keyword evidence="6" id="KW-0227">DNA damage</keyword>
<dbReference type="InterPro" id="IPR016024">
    <property type="entry name" value="ARM-type_fold"/>
</dbReference>
<dbReference type="GO" id="GO:0070628">
    <property type="term" value="F:proteasome binding"/>
    <property type="evidence" value="ECO:0007669"/>
    <property type="project" value="InterPro"/>
</dbReference>
<dbReference type="PANTHER" id="PTHR32170">
    <property type="entry name" value="PROTEASOME ACTIVATOR COMPLEX SUBUNIT 4"/>
    <property type="match status" value="1"/>
</dbReference>
<keyword evidence="8" id="KW-0539">Nucleus</keyword>
<dbReference type="EMBL" id="SWFS01000267">
    <property type="protein sequence ID" value="KAA8911988.1"/>
    <property type="molecule type" value="Genomic_DNA"/>
</dbReference>
<feature type="domain" description="Proteasome activator Blm10 N-terminal" evidence="12">
    <location>
        <begin position="4"/>
        <end position="55"/>
    </location>
</feature>
<evidence type="ECO:0000313" key="14">
    <source>
        <dbReference type="EMBL" id="KAA8911988.1"/>
    </source>
</evidence>
<keyword evidence="15" id="KW-1185">Reference proteome</keyword>
<evidence type="ECO:0000256" key="2">
    <source>
        <dbReference type="ARBA" id="ARBA00004496"/>
    </source>
</evidence>
<dbReference type="GO" id="GO:0006281">
    <property type="term" value="P:DNA repair"/>
    <property type="evidence" value="ECO:0007669"/>
    <property type="project" value="UniProtKB-KW"/>
</dbReference>
<feature type="compositionally biased region" description="Acidic residues" evidence="9">
    <location>
        <begin position="927"/>
        <end position="944"/>
    </location>
</feature>
<dbReference type="Proteomes" id="UP000761534">
    <property type="component" value="Unassembled WGS sequence"/>
</dbReference>
<feature type="domain" description="Proteasome activator Blm10 middle HEAT repeats region" evidence="11">
    <location>
        <begin position="346"/>
        <end position="872"/>
    </location>
</feature>
<dbReference type="GO" id="GO:0005634">
    <property type="term" value="C:nucleus"/>
    <property type="evidence" value="ECO:0007669"/>
    <property type="project" value="TreeGrafter"/>
</dbReference>
<feature type="domain" description="Proteasome activator complex subunit 4-like HEAT repeat-like" evidence="13">
    <location>
        <begin position="1372"/>
        <end position="1585"/>
    </location>
</feature>
<dbReference type="Pfam" id="PF23096">
    <property type="entry name" value="HEAT_PSME4"/>
    <property type="match status" value="1"/>
</dbReference>
<dbReference type="Pfam" id="PF11919">
    <property type="entry name" value="PSME4_C"/>
    <property type="match status" value="1"/>
</dbReference>
<proteinExistence type="inferred from homology"/>
<keyword evidence="5" id="KW-0677">Repeat</keyword>